<dbReference type="AlphaFoldDB" id="A0A5A7UYW7"/>
<comment type="caution">
    <text evidence="2">The sequence shown here is derived from an EMBL/GenBank/DDBJ whole genome shotgun (WGS) entry which is preliminary data.</text>
</comment>
<feature type="transmembrane region" description="Helical" evidence="1">
    <location>
        <begin position="12"/>
        <end position="35"/>
    </location>
</feature>
<dbReference type="Proteomes" id="UP000321393">
    <property type="component" value="Unassembled WGS sequence"/>
</dbReference>
<dbReference type="PANTHER" id="PTHR35766:SF1">
    <property type="entry name" value="OS08G0543600 PROTEIN"/>
    <property type="match status" value="1"/>
</dbReference>
<organism evidence="2 3">
    <name type="scientific">Cucumis melo var. makuwa</name>
    <name type="common">Oriental melon</name>
    <dbReference type="NCBI Taxonomy" id="1194695"/>
    <lineage>
        <taxon>Eukaryota</taxon>
        <taxon>Viridiplantae</taxon>
        <taxon>Streptophyta</taxon>
        <taxon>Embryophyta</taxon>
        <taxon>Tracheophyta</taxon>
        <taxon>Spermatophyta</taxon>
        <taxon>Magnoliopsida</taxon>
        <taxon>eudicotyledons</taxon>
        <taxon>Gunneridae</taxon>
        <taxon>Pentapetalae</taxon>
        <taxon>rosids</taxon>
        <taxon>fabids</taxon>
        <taxon>Cucurbitales</taxon>
        <taxon>Cucurbitaceae</taxon>
        <taxon>Benincaseae</taxon>
        <taxon>Cucumis</taxon>
    </lineage>
</organism>
<dbReference type="PANTHER" id="PTHR35766">
    <property type="entry name" value="OS08G0543600 PROTEIN"/>
    <property type="match status" value="1"/>
</dbReference>
<evidence type="ECO:0000313" key="2">
    <source>
        <dbReference type="EMBL" id="KAA0061092.1"/>
    </source>
</evidence>
<dbReference type="OrthoDB" id="2020644at2759"/>
<proteinExistence type="predicted"/>
<evidence type="ECO:0000313" key="3">
    <source>
        <dbReference type="Proteomes" id="UP000321393"/>
    </source>
</evidence>
<keyword evidence="1" id="KW-0472">Membrane</keyword>
<sequence length="192" mass="22364">MLFHPNKLAPRVIARVPVSSFLSLVAYVVFLLGFLDLLRFSPELGFLDIPRGSDTRIWSIDARFYPFMEAAAAARGASLTMHSPQLSRQEWRAIADKHSARDTADEEMERAKLTQSDERTIYEVQQGREPLDVDFCSISIDGNPDNYILQRRSMMTLDKGGRIFNRWRLNLEHKLLQDQKYWKCKRVDERTR</sequence>
<evidence type="ECO:0000256" key="1">
    <source>
        <dbReference type="SAM" id="Phobius"/>
    </source>
</evidence>
<gene>
    <name evidence="2" type="ORF">E6C27_scaffold501G002340</name>
</gene>
<protein>
    <submittedName>
        <fullName evidence="2">Uncharacterized protein</fullName>
    </submittedName>
</protein>
<accession>A0A5A7UYW7</accession>
<keyword evidence="1" id="KW-0812">Transmembrane</keyword>
<reference evidence="2 3" key="1">
    <citation type="submission" date="2019-08" db="EMBL/GenBank/DDBJ databases">
        <title>Draft genome sequences of two oriental melons (Cucumis melo L. var makuwa).</title>
        <authorList>
            <person name="Kwon S.-Y."/>
        </authorList>
    </citation>
    <scope>NUCLEOTIDE SEQUENCE [LARGE SCALE GENOMIC DNA]</scope>
    <source>
        <strain evidence="3">cv. SW 3</strain>
        <tissue evidence="2">Leaf</tissue>
    </source>
</reference>
<keyword evidence="1" id="KW-1133">Transmembrane helix</keyword>
<dbReference type="EMBL" id="SSTE01005103">
    <property type="protein sequence ID" value="KAA0061092.1"/>
    <property type="molecule type" value="Genomic_DNA"/>
</dbReference>
<name>A0A5A7UYW7_CUCMM</name>